<gene>
    <name evidence="1" type="ORF">RD792_006096</name>
</gene>
<protein>
    <submittedName>
        <fullName evidence="1">Uncharacterized protein</fullName>
    </submittedName>
</protein>
<proteinExistence type="predicted"/>
<evidence type="ECO:0000313" key="2">
    <source>
        <dbReference type="Proteomes" id="UP001291926"/>
    </source>
</evidence>
<sequence length="89" mass="10231">MATMDIVTRFFNSESCDIHFNHGDLLEAIWTWTGIKPEYRQKVAELLSLLGSLRPQSSERKSKWVVIRRQLRQASSSTGLQAVSERSCF</sequence>
<evidence type="ECO:0000313" key="1">
    <source>
        <dbReference type="EMBL" id="KAK4487298.1"/>
    </source>
</evidence>
<organism evidence="1 2">
    <name type="scientific">Penstemon davidsonii</name>
    <dbReference type="NCBI Taxonomy" id="160366"/>
    <lineage>
        <taxon>Eukaryota</taxon>
        <taxon>Viridiplantae</taxon>
        <taxon>Streptophyta</taxon>
        <taxon>Embryophyta</taxon>
        <taxon>Tracheophyta</taxon>
        <taxon>Spermatophyta</taxon>
        <taxon>Magnoliopsida</taxon>
        <taxon>eudicotyledons</taxon>
        <taxon>Gunneridae</taxon>
        <taxon>Pentapetalae</taxon>
        <taxon>asterids</taxon>
        <taxon>lamiids</taxon>
        <taxon>Lamiales</taxon>
        <taxon>Plantaginaceae</taxon>
        <taxon>Cheloneae</taxon>
        <taxon>Penstemon</taxon>
    </lineage>
</organism>
<accession>A0ABR0DEW0</accession>
<comment type="caution">
    <text evidence="1">The sequence shown here is derived from an EMBL/GenBank/DDBJ whole genome shotgun (WGS) entry which is preliminary data.</text>
</comment>
<dbReference type="Proteomes" id="UP001291926">
    <property type="component" value="Unassembled WGS sequence"/>
</dbReference>
<keyword evidence="2" id="KW-1185">Reference proteome</keyword>
<reference evidence="1 2" key="1">
    <citation type="journal article" date="2023" name="bioRxiv">
        <title>Genome report: Whole genome sequence and annotation of Penstemon davidsonii.</title>
        <authorList>
            <person name="Ostevik K.L."/>
            <person name="Alabady M."/>
            <person name="Zhang M."/>
            <person name="Rausher M.D."/>
        </authorList>
    </citation>
    <scope>NUCLEOTIDE SEQUENCE [LARGE SCALE GENOMIC DNA]</scope>
    <source>
        <strain evidence="1">DNT005</strain>
        <tissue evidence="1">Whole leaf</tissue>
    </source>
</reference>
<dbReference type="EMBL" id="JAYDYQ010002063">
    <property type="protein sequence ID" value="KAK4487298.1"/>
    <property type="molecule type" value="Genomic_DNA"/>
</dbReference>
<name>A0ABR0DEW0_9LAMI</name>